<evidence type="ECO:0000256" key="3">
    <source>
        <dbReference type="SAM" id="SignalP"/>
    </source>
</evidence>
<dbReference type="InterPro" id="IPR013783">
    <property type="entry name" value="Ig-like_fold"/>
</dbReference>
<organism evidence="5 6">
    <name type="scientific">Stieleria marina</name>
    <dbReference type="NCBI Taxonomy" id="1930275"/>
    <lineage>
        <taxon>Bacteria</taxon>
        <taxon>Pseudomonadati</taxon>
        <taxon>Planctomycetota</taxon>
        <taxon>Planctomycetia</taxon>
        <taxon>Pirellulales</taxon>
        <taxon>Pirellulaceae</taxon>
        <taxon>Stieleria</taxon>
    </lineage>
</organism>
<reference evidence="5 6" key="1">
    <citation type="submission" date="2019-02" db="EMBL/GenBank/DDBJ databases">
        <title>Deep-cultivation of Planctomycetes and their phenomic and genomic characterization uncovers novel biology.</title>
        <authorList>
            <person name="Wiegand S."/>
            <person name="Jogler M."/>
            <person name="Boedeker C."/>
            <person name="Pinto D."/>
            <person name="Vollmers J."/>
            <person name="Rivas-Marin E."/>
            <person name="Kohn T."/>
            <person name="Peeters S.H."/>
            <person name="Heuer A."/>
            <person name="Rast P."/>
            <person name="Oberbeckmann S."/>
            <person name="Bunk B."/>
            <person name="Jeske O."/>
            <person name="Meyerdierks A."/>
            <person name="Storesund J.E."/>
            <person name="Kallscheuer N."/>
            <person name="Luecker S."/>
            <person name="Lage O.M."/>
            <person name="Pohl T."/>
            <person name="Merkel B.J."/>
            <person name="Hornburger P."/>
            <person name="Mueller R.-W."/>
            <person name="Bruemmer F."/>
            <person name="Labrenz M."/>
            <person name="Spormann A.M."/>
            <person name="Op den Camp H."/>
            <person name="Overmann J."/>
            <person name="Amann R."/>
            <person name="Jetten M.S.M."/>
            <person name="Mascher T."/>
            <person name="Medema M.H."/>
            <person name="Devos D.P."/>
            <person name="Kaster A.-K."/>
            <person name="Ovreas L."/>
            <person name="Rohde M."/>
            <person name="Galperin M.Y."/>
            <person name="Jogler C."/>
        </authorList>
    </citation>
    <scope>NUCLEOTIDE SEQUENCE [LARGE SCALE GENOMIC DNA]</scope>
    <source>
        <strain evidence="5 6">K23_9</strain>
    </source>
</reference>
<keyword evidence="6" id="KW-1185">Reference proteome</keyword>
<dbReference type="PANTHER" id="PTHR34819:SF3">
    <property type="entry name" value="CELL SURFACE PROTEIN"/>
    <property type="match status" value="1"/>
</dbReference>
<proteinExistence type="predicted"/>
<dbReference type="NCBIfam" id="TIGR01451">
    <property type="entry name" value="B_ant_repeat"/>
    <property type="match status" value="2"/>
</dbReference>
<feature type="domain" description="DUF11" evidence="4">
    <location>
        <begin position="768"/>
        <end position="865"/>
    </location>
</feature>
<sequence precursor="true">MKPFGVRLAAGAVTILLGAIMAAQAQKDHQDDLQTSWNPLNNIQRQADGDAPAPIGLGQWNQTDDDGEKPPASPFADVPGAIQLVQHTEAAIGDVAGDVANALALPTTFAPPSDASNESTANAMAMPAMTFPGDAPGQEPAGDAQATDGLNLPPSQSLAMPAAGQDSADAMPPSGQPSNFLRGGVSDQETQPIATDAAQPANMTPNNFMGGFGEQSQDNIAANQNDNGAASQMLRAVAMPDNSAADQAAALAAERDAIQREQALAAEQELRQQQAREEQELQRRADAMLAREELAREQEIQAQQIRQRQAAPQPNQFAANNGPTNNGFGQPLPSQRRSVEMNGFDNQPQPSAPPLPRGQYDGGQYANGQFDNRPSNFQNNGRRDTSSRIGMGQTTLPALPAAHRLAGQSTGSLAQPGDRRLEGVQAPSVVIHKRAPSEVKVGKPASFVIQVQNVGSAEALDVQVHDQVPAGMQFKGATPQAQAGNNGQLVWQLGSLAAGEERTLTMELVPVEEGELGSVARVTFEAAASVRTMSTRPELKIVQKAPPTVLVGQQLEIEVEVSNPGTGDATGVMLQEDVPENLEHPRGRELDNLIGTLRPGEVRRQMLRLRAVAPGMVRNTVFLRGDDGMETSHSVDVQVVAPQLQVALVGPGRRFLERQAVYSLDIANSGTAQATNVRITAFLDRGFTFVSTGNAGQYDPSRHAVYWQLDNLPVGANDSVPLTLLPVQEGARSIQLEAKADLGVIAKNEQRVDVESLAELTFSVADSADPIEVGTETTYEIKVVNQGSRPDSNVSVKVQLPPGLELLGAEDAETDGRGLVAFRPRAHLGANSELVYRIKARGIKDGRHKIQAMVVSDQSSQPVTKEESTMVYDDRQPAVARGQRGQNRTQPSGQQFR</sequence>
<dbReference type="EMBL" id="CP036526">
    <property type="protein sequence ID" value="QDT12464.1"/>
    <property type="molecule type" value="Genomic_DNA"/>
</dbReference>
<dbReference type="Gene3D" id="2.60.40.10">
    <property type="entry name" value="Immunoglobulins"/>
    <property type="match status" value="2"/>
</dbReference>
<evidence type="ECO:0000256" key="2">
    <source>
        <dbReference type="SAM" id="MobiDB-lite"/>
    </source>
</evidence>
<protein>
    <submittedName>
        <fullName evidence="5">Large cysteine-rich periplasmic protein OmcB</fullName>
    </submittedName>
</protein>
<feature type="domain" description="DUF11" evidence="4">
    <location>
        <begin position="431"/>
        <end position="523"/>
    </location>
</feature>
<dbReference type="Pfam" id="PF01345">
    <property type="entry name" value="DUF11"/>
    <property type="match status" value="3"/>
</dbReference>
<feature type="region of interest" description="Disordered" evidence="2">
    <location>
        <begin position="42"/>
        <end position="77"/>
    </location>
</feature>
<feature type="region of interest" description="Disordered" evidence="2">
    <location>
        <begin position="127"/>
        <end position="183"/>
    </location>
</feature>
<dbReference type="Proteomes" id="UP000319817">
    <property type="component" value="Chromosome"/>
</dbReference>
<dbReference type="RefSeq" id="WP_419189231.1">
    <property type="nucleotide sequence ID" value="NZ_CP036526.1"/>
</dbReference>
<dbReference type="InterPro" id="IPR001434">
    <property type="entry name" value="OmcB-like_DUF11"/>
</dbReference>
<feature type="region of interest" description="Disordered" evidence="2">
    <location>
        <begin position="855"/>
        <end position="897"/>
    </location>
</feature>
<dbReference type="AlphaFoldDB" id="A0A517NZA3"/>
<feature type="compositionally biased region" description="Polar residues" evidence="2">
    <location>
        <begin position="884"/>
        <end position="897"/>
    </location>
</feature>
<dbReference type="InterPro" id="IPR051172">
    <property type="entry name" value="Chlamydia_OmcB"/>
</dbReference>
<dbReference type="InterPro" id="IPR047589">
    <property type="entry name" value="DUF11_rpt"/>
</dbReference>
<evidence type="ECO:0000256" key="1">
    <source>
        <dbReference type="SAM" id="Coils"/>
    </source>
</evidence>
<dbReference type="PANTHER" id="PTHR34819">
    <property type="entry name" value="LARGE CYSTEINE-RICH PERIPLASMIC PROTEIN OMCB"/>
    <property type="match status" value="1"/>
</dbReference>
<feature type="compositionally biased region" description="Polar residues" evidence="2">
    <location>
        <begin position="321"/>
        <end position="336"/>
    </location>
</feature>
<gene>
    <name evidence="5" type="primary">omcB_3</name>
    <name evidence="5" type="ORF">K239x_44740</name>
</gene>
<feature type="compositionally biased region" description="Polar residues" evidence="2">
    <location>
        <begin position="366"/>
        <end position="380"/>
    </location>
</feature>
<feature type="region of interest" description="Disordered" evidence="2">
    <location>
        <begin position="300"/>
        <end position="392"/>
    </location>
</feature>
<name>A0A517NZA3_9BACT</name>
<evidence type="ECO:0000313" key="5">
    <source>
        <dbReference type="EMBL" id="QDT12464.1"/>
    </source>
</evidence>
<keyword evidence="3" id="KW-0732">Signal</keyword>
<feature type="coiled-coil region" evidence="1">
    <location>
        <begin position="258"/>
        <end position="298"/>
    </location>
</feature>
<accession>A0A517NZA3</accession>
<feature type="compositionally biased region" description="Low complexity" evidence="2">
    <location>
        <begin position="300"/>
        <end position="320"/>
    </location>
</feature>
<evidence type="ECO:0000259" key="4">
    <source>
        <dbReference type="Pfam" id="PF01345"/>
    </source>
</evidence>
<feature type="compositionally biased region" description="Basic and acidic residues" evidence="2">
    <location>
        <begin position="864"/>
        <end position="876"/>
    </location>
</feature>
<evidence type="ECO:0000313" key="6">
    <source>
        <dbReference type="Proteomes" id="UP000319817"/>
    </source>
</evidence>
<feature type="signal peptide" evidence="3">
    <location>
        <begin position="1"/>
        <end position="25"/>
    </location>
</feature>
<feature type="chain" id="PRO_5021711762" evidence="3">
    <location>
        <begin position="26"/>
        <end position="897"/>
    </location>
</feature>
<keyword evidence="1" id="KW-0175">Coiled coil</keyword>
<feature type="domain" description="DUF11" evidence="4">
    <location>
        <begin position="657"/>
        <end position="725"/>
    </location>
</feature>